<dbReference type="STRING" id="224013.ACX27_27330"/>
<dbReference type="EMBL" id="CP012036">
    <property type="protein sequence ID" value="ALF55724.1"/>
    <property type="molecule type" value="Genomic_DNA"/>
</dbReference>
<keyword evidence="2" id="KW-1185">Reference proteome</keyword>
<accession>A0A0M4TP85</accession>
<dbReference type="RefSeq" id="WP_062297157.1">
    <property type="nucleotide sequence ID" value="NZ_CP012036.1"/>
</dbReference>
<dbReference type="OrthoDB" id="371169at2"/>
<proteinExistence type="predicted"/>
<reference evidence="1 2" key="2">
    <citation type="journal article" date="2016" name="Genome Announc.">
        <title>Draft Genome Sequence of the N2-Fixing Cyanobacterium Nostoc piscinale CENA21, Isolated from the Brazilian Amazon Floodplain.</title>
        <authorList>
            <person name="Leao T."/>
            <person name="Guimaraes P.I."/>
            <person name="de Melo A.G."/>
            <person name="Ramos R.T."/>
            <person name="Leao P.N."/>
            <person name="Silva A."/>
            <person name="Fiore M.F."/>
            <person name="Schneider M.P."/>
        </authorList>
    </citation>
    <scope>NUCLEOTIDE SEQUENCE [LARGE SCALE GENOMIC DNA]</scope>
    <source>
        <strain evidence="1 2">CENA21</strain>
    </source>
</reference>
<dbReference type="Proteomes" id="UP000062645">
    <property type="component" value="Chromosome"/>
</dbReference>
<gene>
    <name evidence="1" type="ORF">ACX27_27330</name>
</gene>
<dbReference type="PATRIC" id="fig|224013.5.peg.6538"/>
<evidence type="ECO:0000313" key="1">
    <source>
        <dbReference type="EMBL" id="ALF55724.1"/>
    </source>
</evidence>
<organism evidence="1 2">
    <name type="scientific">Nostoc piscinale CENA21</name>
    <dbReference type="NCBI Taxonomy" id="224013"/>
    <lineage>
        <taxon>Bacteria</taxon>
        <taxon>Bacillati</taxon>
        <taxon>Cyanobacteriota</taxon>
        <taxon>Cyanophyceae</taxon>
        <taxon>Nostocales</taxon>
        <taxon>Nostocaceae</taxon>
        <taxon>Nostoc</taxon>
    </lineage>
</organism>
<name>A0A0M4TP85_9NOSO</name>
<dbReference type="KEGG" id="npz:ACX27_27330"/>
<dbReference type="AlphaFoldDB" id="A0A0M4TP85"/>
<protein>
    <submittedName>
        <fullName evidence="1">Uncharacterized protein</fullName>
    </submittedName>
</protein>
<sequence length="232" mass="26529">MNEIIHPSSEFAQTIGFTSDRFGGWLWRNNGRIVFSFLISKQPNQGNLSELIKAIEIMGLRVAVSTPLERMANYLAKRNFVPHLEQDPQLGSIEVWERSPSYLGIPNQPKEGEFYQHFKGGKYQIMCVSNSVWIPDSGSEFRSDFVKDSETEEIWCIYRHEFGNTLVDSRNAAIAAPHVIYHPPEDVLYSWARELNNFLTPKDDVARFVKIRPSGLAKGEFEVPKDFDGDDV</sequence>
<evidence type="ECO:0000313" key="2">
    <source>
        <dbReference type="Proteomes" id="UP000062645"/>
    </source>
</evidence>
<reference evidence="2" key="1">
    <citation type="submission" date="2015-07" db="EMBL/GenBank/DDBJ databases">
        <title>Genome Of Nitrogen-Fixing Cyanobacterium Nostoc piscinale CENA21 From Solimoes/Amazon River Floodplain Sediments And Comparative Genomics To Uncover Biosynthetic Natural Products Potential.</title>
        <authorList>
            <person name="Leao T.F."/>
            <person name="Leao P.N."/>
            <person name="Guimaraes P.I."/>
            <person name="de Melo A.G.C."/>
            <person name="Ramos R.T.J."/>
            <person name="Silva A."/>
            <person name="Fiore M.F."/>
            <person name="Schneider M.P.C."/>
        </authorList>
    </citation>
    <scope>NUCLEOTIDE SEQUENCE [LARGE SCALE GENOMIC DNA]</scope>
    <source>
        <strain evidence="2">CENA21</strain>
    </source>
</reference>